<feature type="compositionally biased region" description="Polar residues" evidence="1">
    <location>
        <begin position="61"/>
        <end position="76"/>
    </location>
</feature>
<protein>
    <submittedName>
        <fullName evidence="2">Uncharacterized protein</fullName>
    </submittedName>
</protein>
<name>A0AAW1RIX2_9CHLO</name>
<evidence type="ECO:0000256" key="1">
    <source>
        <dbReference type="SAM" id="MobiDB-lite"/>
    </source>
</evidence>
<dbReference type="AlphaFoldDB" id="A0AAW1RIX2"/>
<dbReference type="Proteomes" id="UP001438707">
    <property type="component" value="Unassembled WGS sequence"/>
</dbReference>
<dbReference type="EMBL" id="JALJOS010000010">
    <property type="protein sequence ID" value="KAK9833734.1"/>
    <property type="molecule type" value="Genomic_DNA"/>
</dbReference>
<proteinExistence type="predicted"/>
<reference evidence="2 3" key="1">
    <citation type="journal article" date="2024" name="Nat. Commun.">
        <title>Phylogenomics reveals the evolutionary origins of lichenization in chlorophyte algae.</title>
        <authorList>
            <person name="Puginier C."/>
            <person name="Libourel C."/>
            <person name="Otte J."/>
            <person name="Skaloud P."/>
            <person name="Haon M."/>
            <person name="Grisel S."/>
            <person name="Petersen M."/>
            <person name="Berrin J.G."/>
            <person name="Delaux P.M."/>
            <person name="Dal Grande F."/>
            <person name="Keller J."/>
        </authorList>
    </citation>
    <scope>NUCLEOTIDE SEQUENCE [LARGE SCALE GENOMIC DNA]</scope>
    <source>
        <strain evidence="2 3">SAG 2145</strain>
    </source>
</reference>
<keyword evidence="3" id="KW-1185">Reference proteome</keyword>
<sequence length="184" mass="20008">MEEAKSVSEPWLQAQLYDAQWEAAAIKDELTERIRSLLAESCGLEGHQHQAPSSMPRPFNLSGSSSTSEPCLANTSPKRRLTLPAPPPEGQEISQQPLSLAMLGKQGAGTQSPVVGPHSRDQRNASPTGNLSRPHGDATLRINMAPLSRANALLPLQQAYHLGRKAPWRVDCQLQPNLVQGRLQ</sequence>
<gene>
    <name evidence="2" type="ORF">WJX74_004244</name>
</gene>
<organism evidence="2 3">
    <name type="scientific">Apatococcus lobatus</name>
    <dbReference type="NCBI Taxonomy" id="904363"/>
    <lineage>
        <taxon>Eukaryota</taxon>
        <taxon>Viridiplantae</taxon>
        <taxon>Chlorophyta</taxon>
        <taxon>core chlorophytes</taxon>
        <taxon>Trebouxiophyceae</taxon>
        <taxon>Chlorellales</taxon>
        <taxon>Chlorellaceae</taxon>
        <taxon>Apatococcus</taxon>
    </lineage>
</organism>
<accession>A0AAW1RIX2</accession>
<comment type="caution">
    <text evidence="2">The sequence shown here is derived from an EMBL/GenBank/DDBJ whole genome shotgun (WGS) entry which is preliminary data.</text>
</comment>
<evidence type="ECO:0000313" key="3">
    <source>
        <dbReference type="Proteomes" id="UP001438707"/>
    </source>
</evidence>
<feature type="region of interest" description="Disordered" evidence="1">
    <location>
        <begin position="44"/>
        <end position="137"/>
    </location>
</feature>
<evidence type="ECO:0000313" key="2">
    <source>
        <dbReference type="EMBL" id="KAK9833734.1"/>
    </source>
</evidence>